<keyword evidence="8" id="KW-1185">Reference proteome</keyword>
<name>A0A4Y2V295_ARAVE</name>
<sequence>ENPTFTISFRGKYKVGINKFLLPIKISLFCWFAGTQIATAFISVYLKHQGLTITHLSMMTAISVAFQFITGMISGILADRIGRVKPFLFVNGSIFLVTMICFIVMPKIDECATRKITFDCLDQ</sequence>
<dbReference type="EMBL" id="BGPR01042821">
    <property type="protein sequence ID" value="GBO19353.1"/>
    <property type="molecule type" value="Genomic_DNA"/>
</dbReference>
<dbReference type="GO" id="GO:0016020">
    <property type="term" value="C:membrane"/>
    <property type="evidence" value="ECO:0007669"/>
    <property type="project" value="UniProtKB-SubCell"/>
</dbReference>
<dbReference type="SUPFAM" id="SSF103473">
    <property type="entry name" value="MFS general substrate transporter"/>
    <property type="match status" value="1"/>
</dbReference>
<evidence type="ECO:0000256" key="4">
    <source>
        <dbReference type="ARBA" id="ARBA00023136"/>
    </source>
</evidence>
<keyword evidence="3 5" id="KW-1133">Transmembrane helix</keyword>
<dbReference type="Proteomes" id="UP000499080">
    <property type="component" value="Unassembled WGS sequence"/>
</dbReference>
<feature type="transmembrane region" description="Helical" evidence="5">
    <location>
        <begin position="84"/>
        <end position="105"/>
    </location>
</feature>
<dbReference type="AlphaFoldDB" id="A0A4Y2V295"/>
<keyword evidence="4 5" id="KW-0472">Membrane</keyword>
<organism evidence="7 8">
    <name type="scientific">Araneus ventricosus</name>
    <name type="common">Orbweaver spider</name>
    <name type="synonym">Epeira ventricosa</name>
    <dbReference type="NCBI Taxonomy" id="182803"/>
    <lineage>
        <taxon>Eukaryota</taxon>
        <taxon>Metazoa</taxon>
        <taxon>Ecdysozoa</taxon>
        <taxon>Arthropoda</taxon>
        <taxon>Chelicerata</taxon>
        <taxon>Arachnida</taxon>
        <taxon>Araneae</taxon>
        <taxon>Araneomorphae</taxon>
        <taxon>Entelegynae</taxon>
        <taxon>Araneoidea</taxon>
        <taxon>Araneidae</taxon>
        <taxon>Araneus</taxon>
    </lineage>
</organism>
<evidence type="ECO:0000256" key="5">
    <source>
        <dbReference type="SAM" id="Phobius"/>
    </source>
</evidence>
<evidence type="ECO:0000313" key="8">
    <source>
        <dbReference type="Proteomes" id="UP000499080"/>
    </source>
</evidence>
<feature type="non-terminal residue" evidence="7">
    <location>
        <position position="1"/>
    </location>
</feature>
<feature type="transmembrane region" description="Helical" evidence="5">
    <location>
        <begin position="20"/>
        <end position="46"/>
    </location>
</feature>
<proteinExistence type="predicted"/>
<feature type="domain" description="Major facilitator superfamily associated" evidence="6">
    <location>
        <begin position="23"/>
        <end position="104"/>
    </location>
</feature>
<gene>
    <name evidence="7" type="ORF">AVEN_107402_1</name>
</gene>
<feature type="transmembrane region" description="Helical" evidence="5">
    <location>
        <begin position="58"/>
        <end position="78"/>
    </location>
</feature>
<comment type="caution">
    <text evidence="7">The sequence shown here is derived from an EMBL/GenBank/DDBJ whole genome shotgun (WGS) entry which is preliminary data.</text>
</comment>
<evidence type="ECO:0000256" key="2">
    <source>
        <dbReference type="ARBA" id="ARBA00022692"/>
    </source>
</evidence>
<dbReference type="InterPro" id="IPR036259">
    <property type="entry name" value="MFS_trans_sf"/>
</dbReference>
<evidence type="ECO:0000256" key="1">
    <source>
        <dbReference type="ARBA" id="ARBA00004141"/>
    </source>
</evidence>
<accession>A0A4Y2V295</accession>
<dbReference type="OrthoDB" id="6459249at2759"/>
<protein>
    <recommendedName>
        <fullName evidence="6">Major facilitator superfamily associated domain-containing protein</fullName>
    </recommendedName>
</protein>
<evidence type="ECO:0000256" key="3">
    <source>
        <dbReference type="ARBA" id="ARBA00022989"/>
    </source>
</evidence>
<keyword evidence="2 5" id="KW-0812">Transmembrane</keyword>
<evidence type="ECO:0000259" key="6">
    <source>
        <dbReference type="Pfam" id="PF12832"/>
    </source>
</evidence>
<evidence type="ECO:0000313" key="7">
    <source>
        <dbReference type="EMBL" id="GBO19353.1"/>
    </source>
</evidence>
<dbReference type="InterPro" id="IPR024989">
    <property type="entry name" value="MFS_assoc_dom"/>
</dbReference>
<comment type="subcellular location">
    <subcellularLocation>
        <location evidence="1">Membrane</location>
        <topology evidence="1">Multi-pass membrane protein</topology>
    </subcellularLocation>
</comment>
<dbReference type="Gene3D" id="1.20.1250.20">
    <property type="entry name" value="MFS general substrate transporter like domains"/>
    <property type="match status" value="1"/>
</dbReference>
<dbReference type="Pfam" id="PF12832">
    <property type="entry name" value="MFS_1_like"/>
    <property type="match status" value="1"/>
</dbReference>
<reference evidence="7 8" key="1">
    <citation type="journal article" date="2019" name="Sci. Rep.">
        <title>Orb-weaving spider Araneus ventricosus genome elucidates the spidroin gene catalogue.</title>
        <authorList>
            <person name="Kono N."/>
            <person name="Nakamura H."/>
            <person name="Ohtoshi R."/>
            <person name="Moran D.A.P."/>
            <person name="Shinohara A."/>
            <person name="Yoshida Y."/>
            <person name="Fujiwara M."/>
            <person name="Mori M."/>
            <person name="Tomita M."/>
            <person name="Arakawa K."/>
        </authorList>
    </citation>
    <scope>NUCLEOTIDE SEQUENCE [LARGE SCALE GENOMIC DNA]</scope>
</reference>